<gene>
    <name evidence="7" type="primary">penA_1</name>
    <name evidence="7" type="ORF">ERS852490_01354</name>
</gene>
<keyword evidence="3 4" id="KW-0472">Membrane</keyword>
<dbReference type="Pfam" id="PF03717">
    <property type="entry name" value="PBP_dimer"/>
    <property type="match status" value="1"/>
</dbReference>
<dbReference type="Gene3D" id="3.40.710.10">
    <property type="entry name" value="DD-peptidase/beta-lactamase superfamily"/>
    <property type="match status" value="1"/>
</dbReference>
<dbReference type="SUPFAM" id="SSF56519">
    <property type="entry name" value="Penicillin binding protein dimerisation domain"/>
    <property type="match status" value="1"/>
</dbReference>
<evidence type="ECO:0000259" key="5">
    <source>
        <dbReference type="Pfam" id="PF00905"/>
    </source>
</evidence>
<dbReference type="GO" id="GO:0071555">
    <property type="term" value="P:cell wall organization"/>
    <property type="evidence" value="ECO:0007669"/>
    <property type="project" value="TreeGrafter"/>
</dbReference>
<dbReference type="GO" id="GO:0008658">
    <property type="term" value="F:penicillin binding"/>
    <property type="evidence" value="ECO:0007669"/>
    <property type="project" value="InterPro"/>
</dbReference>
<feature type="transmembrane region" description="Helical" evidence="4">
    <location>
        <begin position="18"/>
        <end position="40"/>
    </location>
</feature>
<dbReference type="InterPro" id="IPR050515">
    <property type="entry name" value="Beta-lactam/transpept"/>
</dbReference>
<dbReference type="SUPFAM" id="SSF56601">
    <property type="entry name" value="beta-lactamase/transpeptidase-like"/>
    <property type="match status" value="1"/>
</dbReference>
<feature type="domain" description="Penicillin-binding protein transpeptidase" evidence="5">
    <location>
        <begin position="250"/>
        <end position="568"/>
    </location>
</feature>
<organism evidence="7 8">
    <name type="scientific">Lachnospira eligens</name>
    <dbReference type="NCBI Taxonomy" id="39485"/>
    <lineage>
        <taxon>Bacteria</taxon>
        <taxon>Bacillati</taxon>
        <taxon>Bacillota</taxon>
        <taxon>Clostridia</taxon>
        <taxon>Lachnospirales</taxon>
        <taxon>Lachnospiraceae</taxon>
        <taxon>Lachnospira</taxon>
    </lineage>
</organism>
<dbReference type="OrthoDB" id="9804124at2"/>
<evidence type="ECO:0000256" key="1">
    <source>
        <dbReference type="ARBA" id="ARBA00004370"/>
    </source>
</evidence>
<feature type="domain" description="Penicillin-binding protein dimerisation" evidence="6">
    <location>
        <begin position="61"/>
        <end position="206"/>
    </location>
</feature>
<keyword evidence="4" id="KW-1133">Transmembrane helix</keyword>
<dbReference type="InterPro" id="IPR036138">
    <property type="entry name" value="PBP_dimer_sf"/>
</dbReference>
<dbReference type="Pfam" id="PF00905">
    <property type="entry name" value="Transpeptidase"/>
    <property type="match status" value="1"/>
</dbReference>
<evidence type="ECO:0000259" key="6">
    <source>
        <dbReference type="Pfam" id="PF03717"/>
    </source>
</evidence>
<comment type="subcellular location">
    <subcellularLocation>
        <location evidence="1">Membrane</location>
    </subcellularLocation>
</comment>
<dbReference type="GO" id="GO:0005886">
    <property type="term" value="C:plasma membrane"/>
    <property type="evidence" value="ECO:0007669"/>
    <property type="project" value="TreeGrafter"/>
</dbReference>
<evidence type="ECO:0000256" key="2">
    <source>
        <dbReference type="ARBA" id="ARBA00007171"/>
    </source>
</evidence>
<name>A0A174YTJ1_9FIRM</name>
<dbReference type="RefSeq" id="WP_055215480.1">
    <property type="nucleotide sequence ID" value="NZ_CZBU01000003.1"/>
</dbReference>
<dbReference type="InterPro" id="IPR001460">
    <property type="entry name" value="PCN-bd_Tpept"/>
</dbReference>
<proteinExistence type="inferred from homology"/>
<accession>A0A174YTJ1</accession>
<evidence type="ECO:0000313" key="7">
    <source>
        <dbReference type="EMBL" id="CUQ77022.1"/>
    </source>
</evidence>
<dbReference type="PANTHER" id="PTHR30627">
    <property type="entry name" value="PEPTIDOGLYCAN D,D-TRANSPEPTIDASE"/>
    <property type="match status" value="1"/>
</dbReference>
<dbReference type="EMBL" id="CZBU01000003">
    <property type="protein sequence ID" value="CUQ77022.1"/>
    <property type="molecule type" value="Genomic_DNA"/>
</dbReference>
<dbReference type="InterPro" id="IPR005311">
    <property type="entry name" value="PBP_dimer"/>
</dbReference>
<comment type="similarity">
    <text evidence="2">Belongs to the transpeptidase family.</text>
</comment>
<dbReference type="AlphaFoldDB" id="A0A174YTJ1"/>
<reference evidence="7 8" key="1">
    <citation type="submission" date="2015-09" db="EMBL/GenBank/DDBJ databases">
        <authorList>
            <consortium name="Pathogen Informatics"/>
        </authorList>
    </citation>
    <scope>NUCLEOTIDE SEQUENCE [LARGE SCALE GENOMIC DNA]</scope>
    <source>
        <strain evidence="7 8">2789STDY5834875</strain>
    </source>
</reference>
<dbReference type="InterPro" id="IPR012338">
    <property type="entry name" value="Beta-lactam/transpept-like"/>
</dbReference>
<evidence type="ECO:0000313" key="8">
    <source>
        <dbReference type="Proteomes" id="UP000095621"/>
    </source>
</evidence>
<dbReference type="Gene3D" id="3.90.1310.10">
    <property type="entry name" value="Penicillin-binding protein 2a (Domain 2)"/>
    <property type="match status" value="1"/>
</dbReference>
<evidence type="ECO:0000256" key="3">
    <source>
        <dbReference type="ARBA" id="ARBA00023136"/>
    </source>
</evidence>
<dbReference type="Proteomes" id="UP000095621">
    <property type="component" value="Unassembled WGS sequence"/>
</dbReference>
<protein>
    <submittedName>
        <fullName evidence="7">Penicillin-binding protein 2</fullName>
    </submittedName>
</protein>
<sequence length="588" mass="64711">MKDNGTFGWLSTSHRKKLVLMIVAILMVCILECVRLGVIMTAKSEYYMQKADELHQRERRIKAKRGRILDRNGEILAANEVVCTVSVIHSQIEDEDKVIKVLAGELDMDVEEVTKKVKKVSAMEYIKTNVAKDIGDAIREYDLPGVKIDEDYKRVYPYNELASKVLGFTGADNQGILGLEAKYDTYLSGTNGQILTLSDAGGIEIKGSREDRILPVDGQDLYTTLDVNIQKYATQLAWETMVKKEAKQVSIIVMRPDNGEILAMANVPEYNLNSPYELNYEPDEEEAQKDKMDLLNNMWRNFCINDTYEPGSIFKTVTATAALETGVVGLNDSFTCSGATVVSDRRIRCHKTTGHGTQDFTHTVYNSCNPAFVEWGRRVGTDNMYLYMGKLGLLSKTGIDLSGEAGTIIHKQENVGAVELATMSFGQSFQITPVQMLRAVSAIVNGGRLVTPHFGLYTGSSDGSVVNEFAYSTQDEAISSQTSETMKKILEGVVSEGGGTKAYIDGYSIGGKTATSQKLPRGSGKYISSFIGFAPADNPQVIAMCLIDEPTGVYYGGTIAAPVVKTLYENILPYIGIERSVQLEKNDD</sequence>
<keyword evidence="4" id="KW-0812">Transmembrane</keyword>
<evidence type="ECO:0000256" key="4">
    <source>
        <dbReference type="SAM" id="Phobius"/>
    </source>
</evidence>
<dbReference type="PANTHER" id="PTHR30627:SF1">
    <property type="entry name" value="PEPTIDOGLYCAN D,D-TRANSPEPTIDASE FTSI"/>
    <property type="match status" value="1"/>
</dbReference>